<name>A0A6P1P2T2_9BACT</name>
<dbReference type="EMBL" id="CP047897">
    <property type="protein sequence ID" value="QHL88698.1"/>
    <property type="molecule type" value="Genomic_DNA"/>
</dbReference>
<evidence type="ECO:0000256" key="1">
    <source>
        <dbReference type="ARBA" id="ARBA00022679"/>
    </source>
</evidence>
<evidence type="ECO:0000256" key="2">
    <source>
        <dbReference type="ARBA" id="ARBA00038494"/>
    </source>
</evidence>
<dbReference type="KEGG" id="nib:GU926_15185"/>
<reference evidence="5 6" key="1">
    <citation type="submission" date="2020-01" db="EMBL/GenBank/DDBJ databases">
        <authorList>
            <person name="Kim M."/>
        </authorList>
    </citation>
    <scope>NUCLEOTIDE SEQUENCE [LARGE SCALE GENOMIC DNA]</scope>
    <source>
        <strain evidence="5 6">BT10</strain>
    </source>
</reference>
<dbReference type="RefSeq" id="WP_160693371.1">
    <property type="nucleotide sequence ID" value="NZ_CP047897.1"/>
</dbReference>
<dbReference type="CDD" id="cd06420">
    <property type="entry name" value="GT2_Chondriotin_Pol_N"/>
    <property type="match status" value="1"/>
</dbReference>
<keyword evidence="6" id="KW-1185">Reference proteome</keyword>
<dbReference type="Pfam" id="PF02709">
    <property type="entry name" value="Glyco_transf_7C"/>
    <property type="match status" value="1"/>
</dbReference>
<dbReference type="InterPro" id="IPR029044">
    <property type="entry name" value="Nucleotide-diphossugar_trans"/>
</dbReference>
<feature type="domain" description="Glycosyltransferase 2-like" evidence="3">
    <location>
        <begin position="11"/>
        <end position="97"/>
    </location>
</feature>
<dbReference type="InterPro" id="IPR027791">
    <property type="entry name" value="Galactosyl_T_C"/>
</dbReference>
<dbReference type="Gene3D" id="3.90.550.10">
    <property type="entry name" value="Spore Coat Polysaccharide Biosynthesis Protein SpsA, Chain A"/>
    <property type="match status" value="2"/>
</dbReference>
<comment type="similarity">
    <text evidence="2">Belongs to the glycosyltransferase 2 family. WaaE/KdtX subfamily.</text>
</comment>
<dbReference type="AlphaFoldDB" id="A0A6P1P2T2"/>
<feature type="domain" description="Galactosyltransferase C-terminal" evidence="4">
    <location>
        <begin position="414"/>
        <end position="461"/>
    </location>
</feature>
<evidence type="ECO:0000259" key="3">
    <source>
        <dbReference type="Pfam" id="PF00535"/>
    </source>
</evidence>
<dbReference type="InterPro" id="IPR001173">
    <property type="entry name" value="Glyco_trans_2-like"/>
</dbReference>
<dbReference type="CDD" id="cd02511">
    <property type="entry name" value="Beta4Glucosyltransferase"/>
    <property type="match status" value="1"/>
</dbReference>
<gene>
    <name evidence="5" type="ORF">GU926_15185</name>
</gene>
<dbReference type="Proteomes" id="UP000464214">
    <property type="component" value="Chromosome"/>
</dbReference>
<dbReference type="Pfam" id="PF00535">
    <property type="entry name" value="Glycos_transf_2"/>
    <property type="match status" value="2"/>
</dbReference>
<evidence type="ECO:0000313" key="6">
    <source>
        <dbReference type="Proteomes" id="UP000464214"/>
    </source>
</evidence>
<evidence type="ECO:0000313" key="5">
    <source>
        <dbReference type="EMBL" id="QHL88698.1"/>
    </source>
</evidence>
<sequence>MPEKISVTLLVKDSQETIIRCLTALTAFPEIILLDNGSTDETVRLAEGFPNVKVYRSPFIGFGPLKNLAASYAAHDWILSIDSDEFLSPDLVQTIRQLSPETNTVYRFLRKNFYGKRQINACGWENDYVLRLYHRQATSFTSREVHESIITDGLLVTTLPGTLDHYSFKNASGLIRKMDQYTTLFAQENRFRKKSSAFKALYKGIWTFVRNYFFKRGILYGFEGFLISASNANGAFYKYMKLHEANRTMTTSLIITTYNWKEALEVVLKSVLTQTNLPDEVIIADDGSREDTAAVIRQYQATFPVPLKHSWQEDLGFRAAESRNRAMAMATGEYLIIIDGDMVLHPDFVKDHKRTAEANAFIHGKRVLLQPELTQQILQTKQYRITPFSSGIINRLNTLSIPALSNLLSKKQPNIRSIRSCNMAFWRQDVLRINGFNNDFVGWGREDSEFAERLLNAGVVRKNLVLGGVGYHLYHEEKPRTSLPANDKILADAIAQKATWCQNGIDRFLQ</sequence>
<protein>
    <submittedName>
        <fullName evidence="5">Glycosyltransferase</fullName>
    </submittedName>
</protein>
<accession>A0A6P1P2T2</accession>
<dbReference type="SUPFAM" id="SSF53448">
    <property type="entry name" value="Nucleotide-diphospho-sugar transferases"/>
    <property type="match status" value="2"/>
</dbReference>
<proteinExistence type="inferred from homology"/>
<feature type="domain" description="Glycosyltransferase 2-like" evidence="3">
    <location>
        <begin position="252"/>
        <end position="381"/>
    </location>
</feature>
<keyword evidence="1 5" id="KW-0808">Transferase</keyword>
<dbReference type="PANTHER" id="PTHR43630">
    <property type="entry name" value="POLY-BETA-1,6-N-ACETYL-D-GLUCOSAMINE SYNTHASE"/>
    <property type="match status" value="1"/>
</dbReference>
<dbReference type="PANTHER" id="PTHR43630:SF2">
    <property type="entry name" value="GLYCOSYLTRANSFERASE"/>
    <property type="match status" value="1"/>
</dbReference>
<dbReference type="GO" id="GO:0016740">
    <property type="term" value="F:transferase activity"/>
    <property type="evidence" value="ECO:0007669"/>
    <property type="project" value="UniProtKB-KW"/>
</dbReference>
<evidence type="ECO:0000259" key="4">
    <source>
        <dbReference type="Pfam" id="PF02709"/>
    </source>
</evidence>
<organism evidence="5 6">
    <name type="scientific">Nibribacter ruber</name>
    <dbReference type="NCBI Taxonomy" id="2698458"/>
    <lineage>
        <taxon>Bacteria</taxon>
        <taxon>Pseudomonadati</taxon>
        <taxon>Bacteroidota</taxon>
        <taxon>Cytophagia</taxon>
        <taxon>Cytophagales</taxon>
        <taxon>Hymenobacteraceae</taxon>
        <taxon>Nibribacter</taxon>
    </lineage>
</organism>